<sequence>MILFEFKNYHSSEIGKEEVLQTKNYLTAPMGKLAIICSTKVPNNATHIKRNIIYSDNGTVILFLTKDKLIEMLYIKERGENPADLIMDEIEMFYLQHE</sequence>
<dbReference type="EMBL" id="JACHGK010000031">
    <property type="protein sequence ID" value="MBB6447878.1"/>
    <property type="molecule type" value="Genomic_DNA"/>
</dbReference>
<dbReference type="RefSeq" id="WP_221452443.1">
    <property type="nucleotide sequence ID" value="NZ_JACHGK010000031.1"/>
</dbReference>
<protein>
    <recommendedName>
        <fullName evidence="3">Restriction endonuclease type IV Mrr domain-containing protein</fullName>
    </recommendedName>
</protein>
<dbReference type="Proteomes" id="UP000531594">
    <property type="component" value="Unassembled WGS sequence"/>
</dbReference>
<evidence type="ECO:0000313" key="2">
    <source>
        <dbReference type="Proteomes" id="UP000531594"/>
    </source>
</evidence>
<name>A0A7X0HVZ5_9BACI</name>
<reference evidence="1 2" key="1">
    <citation type="submission" date="2020-08" db="EMBL/GenBank/DDBJ databases">
        <title>Genomic Encyclopedia of Type Strains, Phase IV (KMG-IV): sequencing the most valuable type-strain genomes for metagenomic binning, comparative biology and taxonomic classification.</title>
        <authorList>
            <person name="Goeker M."/>
        </authorList>
    </citation>
    <scope>NUCLEOTIDE SEQUENCE [LARGE SCALE GENOMIC DNA]</scope>
    <source>
        <strain evidence="1 2">DSM 5391</strain>
    </source>
</reference>
<accession>A0A7X0HVZ5</accession>
<keyword evidence="2" id="KW-1185">Reference proteome</keyword>
<proteinExistence type="predicted"/>
<comment type="caution">
    <text evidence="1">The sequence shown here is derived from an EMBL/GenBank/DDBJ whole genome shotgun (WGS) entry which is preliminary data.</text>
</comment>
<organism evidence="1 2">
    <name type="scientific">Bacillus benzoevorans</name>
    <dbReference type="NCBI Taxonomy" id="1456"/>
    <lineage>
        <taxon>Bacteria</taxon>
        <taxon>Bacillati</taxon>
        <taxon>Bacillota</taxon>
        <taxon>Bacilli</taxon>
        <taxon>Bacillales</taxon>
        <taxon>Bacillaceae</taxon>
        <taxon>Bacillus</taxon>
    </lineage>
</organism>
<gene>
    <name evidence="1" type="ORF">HNR53_004589</name>
</gene>
<dbReference type="AlphaFoldDB" id="A0A7X0HVZ5"/>
<evidence type="ECO:0000313" key="1">
    <source>
        <dbReference type="EMBL" id="MBB6447878.1"/>
    </source>
</evidence>
<evidence type="ECO:0008006" key="3">
    <source>
        <dbReference type="Google" id="ProtNLM"/>
    </source>
</evidence>